<proteinExistence type="predicted"/>
<sequence>MSNHADSGEDCMDCDVVATTLLREWANPGGEPFEMPPLEALEDALAVNRAMATSSAAAGVGGHVGWKMGWKGAFAERPTLCGPLFGKGLLKDENDLSVLLSRLGVFSSEAEFGVFLKSEVKPRVERYTEEEVWACVGDIEMCIELCGARQYQSTDRLAYVADALLGCAVVRGKVIGTGEDIDPNSLLDVKVKLLCGGEQVSSGNARNNPGDSVVASLTALANELCCERGLTLEAGTFVSCGHCCQASFGGRPSPNLAAAGEPKKEWGEVAAGSWEGKQLRAEFEGFGFVEVTLMK</sequence>
<dbReference type="PANTHER" id="PTHR30143:SF0">
    <property type="entry name" value="2-KETO-4-PENTENOATE HYDRATASE"/>
    <property type="match status" value="1"/>
</dbReference>
<dbReference type="GO" id="GO:0005737">
    <property type="term" value="C:cytoplasm"/>
    <property type="evidence" value="ECO:0007669"/>
    <property type="project" value="TreeGrafter"/>
</dbReference>
<keyword evidence="2" id="KW-1185">Reference proteome</keyword>
<gene>
    <name evidence="1" type="ORF">TrVE_jg3436</name>
</gene>
<dbReference type="SUPFAM" id="SSF56529">
    <property type="entry name" value="FAH"/>
    <property type="match status" value="1"/>
</dbReference>
<dbReference type="InterPro" id="IPR050772">
    <property type="entry name" value="Hydratase-Decarb/MhpD_sf"/>
</dbReference>
<name>A0A9W7BMW0_9STRA</name>
<dbReference type="PANTHER" id="PTHR30143">
    <property type="entry name" value="ACID HYDRATASE"/>
    <property type="match status" value="1"/>
</dbReference>
<evidence type="ECO:0000313" key="2">
    <source>
        <dbReference type="Proteomes" id="UP001165160"/>
    </source>
</evidence>
<dbReference type="Proteomes" id="UP001165160">
    <property type="component" value="Unassembled WGS sequence"/>
</dbReference>
<accession>A0A9W7BMW0</accession>
<dbReference type="GO" id="GO:0008684">
    <property type="term" value="F:2-oxopent-4-enoate hydratase activity"/>
    <property type="evidence" value="ECO:0007669"/>
    <property type="project" value="TreeGrafter"/>
</dbReference>
<reference evidence="2" key="1">
    <citation type="journal article" date="2023" name="Commun. Biol.">
        <title>Genome analysis of Parmales, the sister group of diatoms, reveals the evolutionary specialization of diatoms from phago-mixotrophs to photoautotrophs.</title>
        <authorList>
            <person name="Ban H."/>
            <person name="Sato S."/>
            <person name="Yoshikawa S."/>
            <person name="Yamada K."/>
            <person name="Nakamura Y."/>
            <person name="Ichinomiya M."/>
            <person name="Sato N."/>
            <person name="Blanc-Mathieu R."/>
            <person name="Endo H."/>
            <person name="Kuwata A."/>
            <person name="Ogata H."/>
        </authorList>
    </citation>
    <scope>NUCLEOTIDE SEQUENCE [LARGE SCALE GENOMIC DNA]</scope>
    <source>
        <strain evidence="2">NIES 3699</strain>
    </source>
</reference>
<dbReference type="AlphaFoldDB" id="A0A9W7BMW0"/>
<evidence type="ECO:0000313" key="1">
    <source>
        <dbReference type="EMBL" id="GMH90069.1"/>
    </source>
</evidence>
<dbReference type="EMBL" id="BRXX01000102">
    <property type="protein sequence ID" value="GMH90069.1"/>
    <property type="molecule type" value="Genomic_DNA"/>
</dbReference>
<organism evidence="1 2">
    <name type="scientific">Triparma verrucosa</name>
    <dbReference type="NCBI Taxonomy" id="1606542"/>
    <lineage>
        <taxon>Eukaryota</taxon>
        <taxon>Sar</taxon>
        <taxon>Stramenopiles</taxon>
        <taxon>Ochrophyta</taxon>
        <taxon>Bolidophyceae</taxon>
        <taxon>Parmales</taxon>
        <taxon>Triparmaceae</taxon>
        <taxon>Triparma</taxon>
    </lineage>
</organism>
<comment type="caution">
    <text evidence="1">The sequence shown here is derived from an EMBL/GenBank/DDBJ whole genome shotgun (WGS) entry which is preliminary data.</text>
</comment>
<dbReference type="Gene3D" id="3.90.850.10">
    <property type="entry name" value="Fumarylacetoacetase-like, C-terminal domain"/>
    <property type="match status" value="1"/>
</dbReference>
<protein>
    <submittedName>
        <fullName evidence="1">Uncharacterized protein</fullName>
    </submittedName>
</protein>
<dbReference type="InterPro" id="IPR036663">
    <property type="entry name" value="Fumarylacetoacetase_C_sf"/>
</dbReference>